<keyword evidence="2 5" id="KW-0812">Transmembrane</keyword>
<evidence type="ECO:0000313" key="7">
    <source>
        <dbReference type="EMBL" id="NHM03414.1"/>
    </source>
</evidence>
<sequence length="444" mass="51875">MSNIYNFLNSVWLEILTENKQNKAFIPFVVLLITLPISMGLNNILLGIFVATSFFYGRKISNKISLTLLFPILLFLWMSLSYFWSIDVQRTLQAIPKEITFLLIPIAFLFIPTFSNEQKSKIIKYYSYAMTLYVVYYLVRAVVRFLLTQESSVFFYHGPDNDTDTGLVPRLLNAIHFSVYVAIAFFYFFIKEHKSKLEQLIAALLFVFVILLSSKNIIVIFVLLVLIQVFFYSKIANRLRLRNLTILLLLLGFVISFGKIKERFLVEFRTNSDKGISHNVALNKEKGINNISIADAWTKEKFHPADYFPGTAFRVYQFRMFTEFLEEEPILWKGFGLNASLNKLLEKEKKYNLYSGYGTFNFHNQYVQNFAELGLVGFLLLMVILFINTKIAFKSKDFIHIAFAILMISLFLTESFLWRQRGVLFFVLFYCLFNIKVNPQLEKK</sequence>
<feature type="transmembrane region" description="Helical" evidence="5">
    <location>
        <begin position="167"/>
        <end position="190"/>
    </location>
</feature>
<comment type="caution">
    <text evidence="7">The sequence shown here is derived from an EMBL/GenBank/DDBJ whole genome shotgun (WGS) entry which is preliminary data.</text>
</comment>
<feature type="transmembrane region" description="Helical" evidence="5">
    <location>
        <begin position="373"/>
        <end position="393"/>
    </location>
</feature>
<feature type="domain" description="O-antigen ligase-related" evidence="6">
    <location>
        <begin position="201"/>
        <end position="382"/>
    </location>
</feature>
<evidence type="ECO:0000259" key="6">
    <source>
        <dbReference type="Pfam" id="PF04932"/>
    </source>
</evidence>
<feature type="transmembrane region" description="Helical" evidence="5">
    <location>
        <begin position="202"/>
        <end position="231"/>
    </location>
</feature>
<organism evidence="7 8">
    <name type="scientific">Flavobacterium celericrescens</name>
    <dbReference type="NCBI Taxonomy" id="2709780"/>
    <lineage>
        <taxon>Bacteria</taxon>
        <taxon>Pseudomonadati</taxon>
        <taxon>Bacteroidota</taxon>
        <taxon>Flavobacteriia</taxon>
        <taxon>Flavobacteriales</taxon>
        <taxon>Flavobacteriaceae</taxon>
        <taxon>Flavobacterium</taxon>
    </lineage>
</organism>
<feature type="transmembrane region" description="Helical" evidence="5">
    <location>
        <begin position="399"/>
        <end position="418"/>
    </location>
</feature>
<dbReference type="Proteomes" id="UP000761423">
    <property type="component" value="Unassembled WGS sequence"/>
</dbReference>
<feature type="transmembrane region" description="Helical" evidence="5">
    <location>
        <begin position="25"/>
        <end position="56"/>
    </location>
</feature>
<feature type="transmembrane region" description="Helical" evidence="5">
    <location>
        <begin position="98"/>
        <end position="114"/>
    </location>
</feature>
<dbReference type="EMBL" id="JAAJBV010000001">
    <property type="protein sequence ID" value="NHM03414.1"/>
    <property type="molecule type" value="Genomic_DNA"/>
</dbReference>
<protein>
    <recommendedName>
        <fullName evidence="6">O-antigen ligase-related domain-containing protein</fullName>
    </recommendedName>
</protein>
<evidence type="ECO:0000256" key="4">
    <source>
        <dbReference type="ARBA" id="ARBA00023136"/>
    </source>
</evidence>
<feature type="transmembrane region" description="Helical" evidence="5">
    <location>
        <begin position="243"/>
        <end position="260"/>
    </location>
</feature>
<feature type="transmembrane region" description="Helical" evidence="5">
    <location>
        <begin position="126"/>
        <end position="147"/>
    </location>
</feature>
<keyword evidence="3 5" id="KW-1133">Transmembrane helix</keyword>
<dbReference type="Pfam" id="PF04932">
    <property type="entry name" value="Wzy_C"/>
    <property type="match status" value="1"/>
</dbReference>
<proteinExistence type="predicted"/>
<comment type="subcellular location">
    <subcellularLocation>
        <location evidence="1">Membrane</location>
        <topology evidence="1">Multi-pass membrane protein</topology>
    </subcellularLocation>
</comment>
<feature type="transmembrane region" description="Helical" evidence="5">
    <location>
        <begin position="68"/>
        <end position="86"/>
    </location>
</feature>
<evidence type="ECO:0000256" key="1">
    <source>
        <dbReference type="ARBA" id="ARBA00004141"/>
    </source>
</evidence>
<evidence type="ECO:0000313" key="8">
    <source>
        <dbReference type="Proteomes" id="UP000761423"/>
    </source>
</evidence>
<keyword evidence="8" id="KW-1185">Reference proteome</keyword>
<evidence type="ECO:0000256" key="5">
    <source>
        <dbReference type="SAM" id="Phobius"/>
    </source>
</evidence>
<accession>A0ABX0I8A5</accession>
<keyword evidence="4 5" id="KW-0472">Membrane</keyword>
<evidence type="ECO:0000256" key="2">
    <source>
        <dbReference type="ARBA" id="ARBA00022692"/>
    </source>
</evidence>
<name>A0ABX0I8A5_9FLAO</name>
<gene>
    <name evidence="7" type="ORF">G4L40_01710</name>
</gene>
<dbReference type="InterPro" id="IPR007016">
    <property type="entry name" value="O-antigen_ligase-rel_domated"/>
</dbReference>
<dbReference type="RefSeq" id="WP_166235386.1">
    <property type="nucleotide sequence ID" value="NZ_JAAJBV010000001.1"/>
</dbReference>
<evidence type="ECO:0000256" key="3">
    <source>
        <dbReference type="ARBA" id="ARBA00022989"/>
    </source>
</evidence>
<reference evidence="7 8" key="1">
    <citation type="submission" date="2020-02" db="EMBL/GenBank/DDBJ databases">
        <authorList>
            <person name="Chen W.-M."/>
        </authorList>
    </citation>
    <scope>NUCLEOTIDE SEQUENCE [LARGE SCALE GENOMIC DNA]</scope>
    <source>
        <strain evidence="7 8">TWA-26</strain>
    </source>
</reference>